<dbReference type="Proteomes" id="UP001164733">
    <property type="component" value="Chromosome"/>
</dbReference>
<dbReference type="RefSeq" id="WP_216121265.1">
    <property type="nucleotide sequence ID" value="NZ_CP086239.1"/>
</dbReference>
<protein>
    <submittedName>
        <fullName evidence="2">DUF1638 domain-containing protein</fullName>
    </submittedName>
</protein>
<sequence>MKIKVIACEVMKEEMLSIKPLADEDFEFVSMDYHLYPQKLGTELQNIIDRSVGYDRIILAFGLCGGAANGLKSSNCKLTIPKVHDCISVFLSPGEGCVCDFRKEVGTFYLSCGWMITEKSILSDHKRILEKFGSKKAFRVLNRMYDGYKKVLFIRTGYPSEDEVIDQSKEIASLISCEHEIIQGKTSFIEKIIRGPWDDTNFINKNPLGILTEEDFGIH</sequence>
<accession>A0AA47I7W1</accession>
<name>A0AA47I7W1_9CLOT</name>
<proteinExistence type="predicted"/>
<gene>
    <name evidence="2" type="ORF">LL038_07100</name>
</gene>
<evidence type="ECO:0000313" key="3">
    <source>
        <dbReference type="Proteomes" id="UP001164733"/>
    </source>
</evidence>
<dbReference type="InterPro" id="IPR012437">
    <property type="entry name" value="DUF1638"/>
</dbReference>
<reference evidence="2" key="1">
    <citation type="submission" date="2021-11" db="EMBL/GenBank/DDBJ databases">
        <title>Clostridia strains as spoilage organisms.</title>
        <authorList>
            <person name="Wambui J."/>
            <person name="Stevens M.J.A."/>
            <person name="Stephan R."/>
        </authorList>
    </citation>
    <scope>NUCLEOTIDE SEQUENCE</scope>
    <source>
        <strain evidence="2">CF009</strain>
    </source>
</reference>
<feature type="domain" description="DUF1638" evidence="1">
    <location>
        <begin position="29"/>
        <end position="192"/>
    </location>
</feature>
<dbReference type="Pfam" id="PF07796">
    <property type="entry name" value="DUF1638"/>
    <property type="match status" value="1"/>
</dbReference>
<evidence type="ECO:0000259" key="1">
    <source>
        <dbReference type="Pfam" id="PF07796"/>
    </source>
</evidence>
<dbReference type="EMBL" id="CP086239">
    <property type="protein sequence ID" value="WAG62003.1"/>
    <property type="molecule type" value="Genomic_DNA"/>
</dbReference>
<dbReference type="AlphaFoldDB" id="A0AA47I7W1"/>
<organism evidence="2 3">
    <name type="scientific">Clostridium estertheticum</name>
    <dbReference type="NCBI Taxonomy" id="238834"/>
    <lineage>
        <taxon>Bacteria</taxon>
        <taxon>Bacillati</taxon>
        <taxon>Bacillota</taxon>
        <taxon>Clostridia</taxon>
        <taxon>Eubacteriales</taxon>
        <taxon>Clostridiaceae</taxon>
        <taxon>Clostridium</taxon>
    </lineage>
</organism>
<evidence type="ECO:0000313" key="2">
    <source>
        <dbReference type="EMBL" id="WAG62003.1"/>
    </source>
</evidence>